<feature type="compositionally biased region" description="Low complexity" evidence="1">
    <location>
        <begin position="456"/>
        <end position="470"/>
    </location>
</feature>
<dbReference type="EMBL" id="MCGO01000039">
    <property type="protein sequence ID" value="ORY39641.1"/>
    <property type="molecule type" value="Genomic_DNA"/>
</dbReference>
<feature type="region of interest" description="Disordered" evidence="1">
    <location>
        <begin position="398"/>
        <end position="501"/>
    </location>
</feature>
<organism evidence="3 4">
    <name type="scientific">Rhizoclosmatium globosum</name>
    <dbReference type="NCBI Taxonomy" id="329046"/>
    <lineage>
        <taxon>Eukaryota</taxon>
        <taxon>Fungi</taxon>
        <taxon>Fungi incertae sedis</taxon>
        <taxon>Chytridiomycota</taxon>
        <taxon>Chytridiomycota incertae sedis</taxon>
        <taxon>Chytridiomycetes</taxon>
        <taxon>Chytridiales</taxon>
        <taxon>Chytriomycetaceae</taxon>
        <taxon>Rhizoclosmatium</taxon>
    </lineage>
</organism>
<dbReference type="Proteomes" id="UP000193642">
    <property type="component" value="Unassembled WGS sequence"/>
</dbReference>
<feature type="compositionally biased region" description="Low complexity" evidence="1">
    <location>
        <begin position="1"/>
        <end position="18"/>
    </location>
</feature>
<feature type="compositionally biased region" description="Acidic residues" evidence="1">
    <location>
        <begin position="365"/>
        <end position="378"/>
    </location>
</feature>
<sequence length="716" mass="79019">MDPRTTRSTSSKAPAAKAAAKKESKPKPKSKAASPPKPASKKSQPPPPPTTKLALLTEPKAPRSNIKESVEVIETNCAALVESILFGATIDSNLNKLFESFHTNYAMAHCLKAAQDNKRPDFVSKNQLIGFQVAYLVALKEYLLQRNPEHALDPDDVVAASEAVEQIIKTLDSCDVDKTQDFYFLRTEIQTCLFALQCIQQGEELDPDVFFASPYENSKKKDKKQMLHLKILETKRKQITKMFAQGQGLEELSSFEDVVPTYDDYLERVYEALYYASKEGRDVITPAASTVDITSEFKKHIAQKWAPKAKVASPTQKSSGSNSPSKKSSSSNPSTPQKKVVPVEASNSAKKNSPASPPKKRVLISEEEEDDDDDDDDEDVEAIVRNLDTSKAIENGARFNAKNRAKKLKTSTPAKVVTTGGPSVPAPLQNGEIFIQLGTEDEAENEFEEDAIPDLPQQRQPRQQSPSNQPLFSPSDEEEAQEQPGRKQFGLTPPRSSVAAAAATMTASMNEISHKVTNLTRAFRQTSGRSPLKKVSVPPPNTVLPDQPGPSNSASPQHQQQSSPSVNRPPVITATMRATLNQESTQLIRKSAISAQHAAPVLQQAYLARKDGPRATRGRKKWTSVELAALMEGMRIYGTKWNKIAEMHDEYHTGILKDRGQVDLKDKARNEYARRLKKGEDLGVFSLVHSERMQQFVGRGLGLDLVFEGGEDEEEF</sequence>
<feature type="compositionally biased region" description="Acidic residues" evidence="1">
    <location>
        <begin position="439"/>
        <end position="452"/>
    </location>
</feature>
<dbReference type="SUPFAM" id="SSF46689">
    <property type="entry name" value="Homeodomain-like"/>
    <property type="match status" value="1"/>
</dbReference>
<dbReference type="CDD" id="cd11660">
    <property type="entry name" value="SANT_TRF"/>
    <property type="match status" value="1"/>
</dbReference>
<evidence type="ECO:0000313" key="3">
    <source>
        <dbReference type="EMBL" id="ORY39641.1"/>
    </source>
</evidence>
<protein>
    <recommendedName>
        <fullName evidence="2">Myb-like domain-containing protein</fullName>
    </recommendedName>
</protein>
<dbReference type="AlphaFoldDB" id="A0A1Y2BY05"/>
<comment type="caution">
    <text evidence="3">The sequence shown here is derived from an EMBL/GenBank/DDBJ whole genome shotgun (WGS) entry which is preliminary data.</text>
</comment>
<keyword evidence="4" id="KW-1185">Reference proteome</keyword>
<dbReference type="InterPro" id="IPR009057">
    <property type="entry name" value="Homeodomain-like_sf"/>
</dbReference>
<evidence type="ECO:0000313" key="4">
    <source>
        <dbReference type="Proteomes" id="UP000193642"/>
    </source>
</evidence>
<feature type="region of interest" description="Disordered" evidence="1">
    <location>
        <begin position="524"/>
        <end position="569"/>
    </location>
</feature>
<feature type="compositionally biased region" description="Low complexity" evidence="1">
    <location>
        <begin position="550"/>
        <end position="565"/>
    </location>
</feature>
<accession>A0A1Y2BY05</accession>
<dbReference type="OrthoDB" id="3366990at2759"/>
<reference evidence="3 4" key="1">
    <citation type="submission" date="2016-07" db="EMBL/GenBank/DDBJ databases">
        <title>Pervasive Adenine N6-methylation of Active Genes in Fungi.</title>
        <authorList>
            <consortium name="DOE Joint Genome Institute"/>
            <person name="Mondo S.J."/>
            <person name="Dannebaum R.O."/>
            <person name="Kuo R.C."/>
            <person name="Labutti K."/>
            <person name="Haridas S."/>
            <person name="Kuo A."/>
            <person name="Salamov A."/>
            <person name="Ahrendt S.R."/>
            <person name="Lipzen A."/>
            <person name="Sullivan W."/>
            <person name="Andreopoulos W.B."/>
            <person name="Clum A."/>
            <person name="Lindquist E."/>
            <person name="Daum C."/>
            <person name="Ramamoorthy G.K."/>
            <person name="Gryganskyi A."/>
            <person name="Culley D."/>
            <person name="Magnuson J.K."/>
            <person name="James T.Y."/>
            <person name="O'Malley M.A."/>
            <person name="Stajich J.E."/>
            <person name="Spatafora J.W."/>
            <person name="Visel A."/>
            <person name="Grigoriev I.V."/>
        </authorList>
    </citation>
    <scope>NUCLEOTIDE SEQUENCE [LARGE SCALE GENOMIC DNA]</scope>
    <source>
        <strain evidence="3 4">JEL800</strain>
    </source>
</reference>
<feature type="region of interest" description="Disordered" evidence="1">
    <location>
        <begin position="305"/>
        <end position="378"/>
    </location>
</feature>
<feature type="compositionally biased region" description="Low complexity" evidence="1">
    <location>
        <begin position="313"/>
        <end position="354"/>
    </location>
</feature>
<feature type="domain" description="Myb-like" evidence="2">
    <location>
        <begin position="618"/>
        <end position="674"/>
    </location>
</feature>
<evidence type="ECO:0000259" key="2">
    <source>
        <dbReference type="SMART" id="SM00717"/>
    </source>
</evidence>
<feature type="region of interest" description="Disordered" evidence="1">
    <location>
        <begin position="1"/>
        <end position="61"/>
    </location>
</feature>
<dbReference type="STRING" id="329046.A0A1Y2BY05"/>
<dbReference type="SMART" id="SM00717">
    <property type="entry name" value="SANT"/>
    <property type="match status" value="1"/>
</dbReference>
<dbReference type="Gene3D" id="1.10.10.60">
    <property type="entry name" value="Homeodomain-like"/>
    <property type="match status" value="1"/>
</dbReference>
<proteinExistence type="predicted"/>
<gene>
    <name evidence="3" type="ORF">BCR33DRAFT_788264</name>
</gene>
<dbReference type="InterPro" id="IPR001005">
    <property type="entry name" value="SANT/Myb"/>
</dbReference>
<evidence type="ECO:0000256" key="1">
    <source>
        <dbReference type="SAM" id="MobiDB-lite"/>
    </source>
</evidence>
<name>A0A1Y2BY05_9FUNG</name>